<comment type="caution">
    <text evidence="6">The sequence shown here is derived from an EMBL/GenBank/DDBJ whole genome shotgun (WGS) entry which is preliminary data.</text>
</comment>
<feature type="transmembrane region" description="Helical" evidence="4">
    <location>
        <begin position="382"/>
        <end position="401"/>
    </location>
</feature>
<feature type="transmembrane region" description="Helical" evidence="4">
    <location>
        <begin position="294"/>
        <end position="313"/>
    </location>
</feature>
<evidence type="ECO:0000313" key="6">
    <source>
        <dbReference type="EMBL" id="GHB92887.1"/>
    </source>
</evidence>
<evidence type="ECO:0000256" key="3">
    <source>
        <dbReference type="ARBA" id="ARBA00023136"/>
    </source>
</evidence>
<feature type="transmembrane region" description="Helical" evidence="4">
    <location>
        <begin position="234"/>
        <end position="252"/>
    </location>
</feature>
<evidence type="ECO:0000256" key="2">
    <source>
        <dbReference type="ARBA" id="ARBA00022989"/>
    </source>
</evidence>
<name>A0A8J3D9V6_9BACT</name>
<reference evidence="6" key="1">
    <citation type="journal article" date="2014" name="Int. J. Syst. Evol. Microbiol.">
        <title>Complete genome sequence of Corynebacterium casei LMG S-19264T (=DSM 44701T), isolated from a smear-ripened cheese.</title>
        <authorList>
            <consortium name="US DOE Joint Genome Institute (JGI-PGF)"/>
            <person name="Walter F."/>
            <person name="Albersmeier A."/>
            <person name="Kalinowski J."/>
            <person name="Ruckert C."/>
        </authorList>
    </citation>
    <scope>NUCLEOTIDE SEQUENCE</scope>
    <source>
        <strain evidence="6">KCTC 12870</strain>
    </source>
</reference>
<feature type="domain" description="Major facilitator superfamily (MFS) profile" evidence="5">
    <location>
        <begin position="229"/>
        <end position="413"/>
    </location>
</feature>
<keyword evidence="3 4" id="KW-0472">Membrane</keyword>
<sequence>MDRDRKNYLAHSLEGGLFMGGMSFIAADTVLTVMAKQLNAPNWVISLLPSSMFIGLIMAPIISASFVERSKHMKRIAMITGVPQRLVFLIAGLVIIFLGKEHPDYALLALALAPMLSGFMGGIGHGAWTQLVARTVPANRRSSLTATRNLIGAGIAILAGFVIKWLLDKYDGMLGFGLLHLIAFAFLALSYLFFTQVEENVVEPPKAKKKLTLSQYCVELFEILRQDRNFRNFAIMRLMGPMSVFVIPYVAIHAIDVLDVSEGFVGDALVAATVGQFVGNAFAGVLGDRVGGKALLVISRLLFLCSFVIAAFAESYMAFMAYFLVASMTRNVNMIGNVTLMLEIAPDHRRPTYGALAGLLNGPSMIIFSLIGAFFWTKYDSMQLQALIAFVGMLVSLYFIARVHEPRRDMPAV</sequence>
<feature type="transmembrane region" description="Helical" evidence="4">
    <location>
        <begin position="43"/>
        <end position="64"/>
    </location>
</feature>
<dbReference type="Pfam" id="PF07690">
    <property type="entry name" value="MFS_1"/>
    <property type="match status" value="1"/>
</dbReference>
<feature type="transmembrane region" description="Helical" evidence="4">
    <location>
        <begin position="173"/>
        <end position="194"/>
    </location>
</feature>
<dbReference type="InterPro" id="IPR011701">
    <property type="entry name" value="MFS"/>
</dbReference>
<feature type="transmembrane region" description="Helical" evidence="4">
    <location>
        <begin position="319"/>
        <end position="342"/>
    </location>
</feature>
<dbReference type="InterPro" id="IPR036259">
    <property type="entry name" value="MFS_trans_sf"/>
</dbReference>
<dbReference type="Gene3D" id="1.20.1250.20">
    <property type="entry name" value="MFS general substrate transporter like domains"/>
    <property type="match status" value="2"/>
</dbReference>
<dbReference type="InterPro" id="IPR052528">
    <property type="entry name" value="Sugar_transport-like"/>
</dbReference>
<organism evidence="6 7">
    <name type="scientific">Cerasicoccus arenae</name>
    <dbReference type="NCBI Taxonomy" id="424488"/>
    <lineage>
        <taxon>Bacteria</taxon>
        <taxon>Pseudomonadati</taxon>
        <taxon>Verrucomicrobiota</taxon>
        <taxon>Opitutia</taxon>
        <taxon>Puniceicoccales</taxon>
        <taxon>Cerasicoccaceae</taxon>
        <taxon>Cerasicoccus</taxon>
    </lineage>
</organism>
<feature type="transmembrane region" description="Helical" evidence="4">
    <location>
        <begin position="12"/>
        <end position="31"/>
    </location>
</feature>
<dbReference type="EMBL" id="BMXG01000002">
    <property type="protein sequence ID" value="GHB92887.1"/>
    <property type="molecule type" value="Genomic_DNA"/>
</dbReference>
<feature type="transmembrane region" description="Helical" evidence="4">
    <location>
        <begin position="264"/>
        <end position="287"/>
    </location>
</feature>
<dbReference type="SUPFAM" id="SSF103473">
    <property type="entry name" value="MFS general substrate transporter"/>
    <property type="match status" value="1"/>
</dbReference>
<keyword evidence="1 4" id="KW-0812">Transmembrane</keyword>
<dbReference type="PROSITE" id="PS50850">
    <property type="entry name" value="MFS"/>
    <property type="match status" value="1"/>
</dbReference>
<dbReference type="InterPro" id="IPR020846">
    <property type="entry name" value="MFS_dom"/>
</dbReference>
<feature type="transmembrane region" description="Helical" evidence="4">
    <location>
        <begin position="105"/>
        <end position="128"/>
    </location>
</feature>
<feature type="transmembrane region" description="Helical" evidence="4">
    <location>
        <begin position="354"/>
        <end position="376"/>
    </location>
</feature>
<dbReference type="AlphaFoldDB" id="A0A8J3D9V6"/>
<feature type="transmembrane region" description="Helical" evidence="4">
    <location>
        <begin position="76"/>
        <end position="99"/>
    </location>
</feature>
<feature type="transmembrane region" description="Helical" evidence="4">
    <location>
        <begin position="149"/>
        <end position="167"/>
    </location>
</feature>
<evidence type="ECO:0000313" key="7">
    <source>
        <dbReference type="Proteomes" id="UP000642829"/>
    </source>
</evidence>
<dbReference type="GO" id="GO:0022857">
    <property type="term" value="F:transmembrane transporter activity"/>
    <property type="evidence" value="ECO:0007669"/>
    <property type="project" value="InterPro"/>
</dbReference>
<reference evidence="6" key="2">
    <citation type="submission" date="2020-09" db="EMBL/GenBank/DDBJ databases">
        <authorList>
            <person name="Sun Q."/>
            <person name="Kim S."/>
        </authorList>
    </citation>
    <scope>NUCLEOTIDE SEQUENCE</scope>
    <source>
        <strain evidence="6">KCTC 12870</strain>
    </source>
</reference>
<protein>
    <recommendedName>
        <fullName evidence="5">Major facilitator superfamily (MFS) profile domain-containing protein</fullName>
    </recommendedName>
</protein>
<accession>A0A8J3D9V6</accession>
<gene>
    <name evidence="6" type="ORF">GCM10007047_05270</name>
</gene>
<keyword evidence="2 4" id="KW-1133">Transmembrane helix</keyword>
<dbReference type="PANTHER" id="PTHR23526">
    <property type="entry name" value="INTEGRAL MEMBRANE TRANSPORT PROTEIN-RELATED"/>
    <property type="match status" value="1"/>
</dbReference>
<keyword evidence="7" id="KW-1185">Reference proteome</keyword>
<evidence type="ECO:0000256" key="4">
    <source>
        <dbReference type="SAM" id="Phobius"/>
    </source>
</evidence>
<dbReference type="PANTHER" id="PTHR23526:SF1">
    <property type="entry name" value="MAJOR FACILITATOR SUPERFAMILY MFS_1"/>
    <property type="match status" value="1"/>
</dbReference>
<dbReference type="RefSeq" id="WP_189511565.1">
    <property type="nucleotide sequence ID" value="NZ_BMXG01000002.1"/>
</dbReference>
<proteinExistence type="predicted"/>
<evidence type="ECO:0000259" key="5">
    <source>
        <dbReference type="PROSITE" id="PS50850"/>
    </source>
</evidence>
<evidence type="ECO:0000256" key="1">
    <source>
        <dbReference type="ARBA" id="ARBA00022692"/>
    </source>
</evidence>
<dbReference type="Proteomes" id="UP000642829">
    <property type="component" value="Unassembled WGS sequence"/>
</dbReference>